<evidence type="ECO:0000259" key="3">
    <source>
        <dbReference type="PROSITE" id="PS50234"/>
    </source>
</evidence>
<keyword evidence="5" id="KW-1185">Reference proteome</keyword>
<dbReference type="SUPFAM" id="SSF53300">
    <property type="entry name" value="vWA-like"/>
    <property type="match status" value="1"/>
</dbReference>
<evidence type="ECO:0000313" key="4">
    <source>
        <dbReference type="EMBL" id="QQP85958.1"/>
    </source>
</evidence>
<dbReference type="InterPro" id="IPR036465">
    <property type="entry name" value="vWFA_dom_sf"/>
</dbReference>
<dbReference type="RefSeq" id="WP_201093230.1">
    <property type="nucleotide sequence ID" value="NZ_CP067393.1"/>
</dbReference>
<dbReference type="KEGG" id="eaz:JHT90_01480"/>
<protein>
    <submittedName>
        <fullName evidence="4">VWA domain-containing protein</fullName>
    </submittedName>
</protein>
<evidence type="ECO:0000313" key="5">
    <source>
        <dbReference type="Proteomes" id="UP000595278"/>
    </source>
</evidence>
<dbReference type="Proteomes" id="UP000595278">
    <property type="component" value="Chromosome"/>
</dbReference>
<dbReference type="AlphaFoldDB" id="A0A974NG77"/>
<proteinExistence type="predicted"/>
<dbReference type="Pfam" id="PF00092">
    <property type="entry name" value="VWA"/>
    <property type="match status" value="1"/>
</dbReference>
<dbReference type="PANTHER" id="PTHR10579:SF43">
    <property type="entry name" value="ZINC FINGER (C3HC4-TYPE RING FINGER) FAMILY PROTEIN"/>
    <property type="match status" value="1"/>
</dbReference>
<dbReference type="PROSITE" id="PS50234">
    <property type="entry name" value="VWFA"/>
    <property type="match status" value="1"/>
</dbReference>
<dbReference type="SMART" id="SM00327">
    <property type="entry name" value="VWA"/>
    <property type="match status" value="1"/>
</dbReference>
<evidence type="ECO:0000256" key="2">
    <source>
        <dbReference type="SAM" id="SignalP"/>
    </source>
</evidence>
<feature type="signal peptide" evidence="2">
    <location>
        <begin position="1"/>
        <end position="24"/>
    </location>
</feature>
<dbReference type="InterPro" id="IPR002035">
    <property type="entry name" value="VWF_A"/>
</dbReference>
<dbReference type="InterPro" id="IPR051266">
    <property type="entry name" value="CLCR"/>
</dbReference>
<dbReference type="EMBL" id="CP067393">
    <property type="protein sequence ID" value="QQP85958.1"/>
    <property type="molecule type" value="Genomic_DNA"/>
</dbReference>
<feature type="region of interest" description="Disordered" evidence="1">
    <location>
        <begin position="417"/>
        <end position="442"/>
    </location>
</feature>
<keyword evidence="2" id="KW-0732">Signal</keyword>
<dbReference type="PANTHER" id="PTHR10579">
    <property type="entry name" value="CALCIUM-ACTIVATED CHLORIDE CHANNEL REGULATOR"/>
    <property type="match status" value="1"/>
</dbReference>
<feature type="domain" description="VWFA" evidence="3">
    <location>
        <begin position="67"/>
        <end position="247"/>
    </location>
</feature>
<organism evidence="4 5">
    <name type="scientific">Entomomonas asaccharolytica</name>
    <dbReference type="NCBI Taxonomy" id="2785331"/>
    <lineage>
        <taxon>Bacteria</taxon>
        <taxon>Pseudomonadati</taxon>
        <taxon>Pseudomonadota</taxon>
        <taxon>Gammaproteobacteria</taxon>
        <taxon>Pseudomonadales</taxon>
        <taxon>Pseudomonadaceae</taxon>
        <taxon>Entomomonas</taxon>
    </lineage>
</organism>
<evidence type="ECO:0000256" key="1">
    <source>
        <dbReference type="SAM" id="MobiDB-lite"/>
    </source>
</evidence>
<dbReference type="Gene3D" id="3.40.50.410">
    <property type="entry name" value="von Willebrand factor, type A domain"/>
    <property type="match status" value="1"/>
</dbReference>
<sequence length="442" mass="48090">MKRTLFSLLAIPVLSLMTIVSATAAPKIIIKSELASPVILENAQDKNYLKISLTGFPLDVKKRSPINLALVIDRSTSMSGDRIEKARDAAIMTVNMLSSEDTLSVITYDSSAEVIIPATKVTDKEKLIAKIKQNINPRGMTALFAGVSKGINQVNKHLDKEQINRIILLSDGQANVGPTSIKELSELARTAAKKGITISTIGIGEGYNEDLMTAIAGYSDGNHAFVAHSADLEKIFTKEFKDVMSVVAQDVEVIIKTADGVKPVRLLGRDGEITGNTITVKLNQLYSNQEKYVLLEVIPAKGSAEQQKDLAKVQVSYNNLSSKKLENYDEKIAVRYSKSADVVKQAQVDEIVVDSAIQKAAIENERAIQLMDQGKVEEAKAVLQTNAAQMEALPVTAPAARMKAEQSAAANKQLFDKVSTESKASSRKALKESNYKTQKQQQ</sequence>
<dbReference type="CDD" id="cd01465">
    <property type="entry name" value="vWA_subgroup"/>
    <property type="match status" value="1"/>
</dbReference>
<gene>
    <name evidence="4" type="ORF">JHT90_01480</name>
</gene>
<feature type="chain" id="PRO_5037308797" evidence="2">
    <location>
        <begin position="25"/>
        <end position="442"/>
    </location>
</feature>
<reference evidence="4 5" key="1">
    <citation type="submission" date="2021-01" db="EMBL/GenBank/DDBJ databases">
        <title>Entomomonas sp. F2A isolated from a house cricket (Acheta domesticus).</title>
        <authorList>
            <person name="Spergser J."/>
            <person name="Busse H.-J."/>
        </authorList>
    </citation>
    <scope>NUCLEOTIDE SEQUENCE [LARGE SCALE GENOMIC DNA]</scope>
    <source>
        <strain evidence="4 5">F2A</strain>
    </source>
</reference>
<accession>A0A974NG77</accession>
<name>A0A974NG77_9GAMM</name>